<dbReference type="EMBL" id="CP126651">
    <property type="protein sequence ID" value="WJZ85132.1"/>
    <property type="molecule type" value="Genomic_DNA"/>
</dbReference>
<evidence type="ECO:0000313" key="4">
    <source>
        <dbReference type="Proteomes" id="UP001227230"/>
    </source>
</evidence>
<dbReference type="Pfam" id="PF03181">
    <property type="entry name" value="BURP"/>
    <property type="match status" value="1"/>
</dbReference>
<feature type="domain" description="BURP" evidence="2">
    <location>
        <begin position="147"/>
        <end position="356"/>
    </location>
</feature>
<keyword evidence="4" id="KW-1185">Reference proteome</keyword>
<dbReference type="PANTHER" id="PTHR31236">
    <property type="entry name" value="BURP DOMAIN PROTEIN USPL1-LIKE"/>
    <property type="match status" value="1"/>
</dbReference>
<proteinExistence type="predicted"/>
<evidence type="ECO:0000259" key="2">
    <source>
        <dbReference type="PROSITE" id="PS51277"/>
    </source>
</evidence>
<reference evidence="3 4" key="1">
    <citation type="journal article" date="2023" name="Hortic Res">
        <title>The complete reference genome for grapevine (Vitis vinifera L.) genetics and breeding.</title>
        <authorList>
            <person name="Shi X."/>
            <person name="Cao S."/>
            <person name="Wang X."/>
            <person name="Huang S."/>
            <person name="Wang Y."/>
            <person name="Liu Z."/>
            <person name="Liu W."/>
            <person name="Leng X."/>
            <person name="Peng Y."/>
            <person name="Wang N."/>
            <person name="Wang Y."/>
            <person name="Ma Z."/>
            <person name="Xu X."/>
            <person name="Zhang F."/>
            <person name="Xue H."/>
            <person name="Zhong H."/>
            <person name="Wang Y."/>
            <person name="Zhang K."/>
            <person name="Velt A."/>
            <person name="Avia K."/>
            <person name="Holtgrawe D."/>
            <person name="Grimplet J."/>
            <person name="Matus J.T."/>
            <person name="Ware D."/>
            <person name="Wu X."/>
            <person name="Wang H."/>
            <person name="Liu C."/>
            <person name="Fang Y."/>
            <person name="Rustenholz C."/>
            <person name="Cheng Z."/>
            <person name="Xiao H."/>
            <person name="Zhou Y."/>
        </authorList>
    </citation>
    <scope>NUCLEOTIDE SEQUENCE [LARGE SCALE GENOMIC DNA]</scope>
    <source>
        <strain evidence="4">cv. Pinot noir / PN40024</strain>
        <tissue evidence="3">Leaf</tissue>
    </source>
</reference>
<keyword evidence="1" id="KW-0732">Signal</keyword>
<accession>A0ABY9BQZ1</accession>
<dbReference type="PROSITE" id="PS51277">
    <property type="entry name" value="BURP"/>
    <property type="match status" value="1"/>
</dbReference>
<sequence length="356" mass="39245">MEFYLLPILAFLSLVVVESRASLRSELYWPLVLPNTPKPKFCGFSGGLLQLTLTAGDADLPSEVYWSSVLPNTPMPQAVKNSLRPDLLEDQSTPVEIGKGTSMGFSKEGGAMNMYAGVKPAKAAMPFSYHYAATKDQLHAYPNVAIFFLEKDMHPGMKLTLHFTKTTNATFLPHQVANSLPFSSDKLAEILDQLSIKPESVEAETIKNTIEECEDPGIKGEEKYCATSLESMIDFSTSKLGNKGVKAVSTEAENKSQMKYRIAAGLEKMGGDFSVVCHKMNYPYAVFYCHKIQATRAYMVPLVGRDGTKAKAVAVCHANTMEWNPNHLAFQLLKVKPGTAPICHFLPEDHVVWVAK</sequence>
<evidence type="ECO:0000256" key="1">
    <source>
        <dbReference type="SAM" id="SignalP"/>
    </source>
</evidence>
<dbReference type="SMART" id="SM01045">
    <property type="entry name" value="BURP"/>
    <property type="match status" value="1"/>
</dbReference>
<dbReference type="InterPro" id="IPR044816">
    <property type="entry name" value="BURP"/>
</dbReference>
<feature type="signal peptide" evidence="1">
    <location>
        <begin position="1"/>
        <end position="21"/>
    </location>
</feature>
<dbReference type="Proteomes" id="UP001227230">
    <property type="component" value="Chromosome 4"/>
</dbReference>
<organism evidence="3 4">
    <name type="scientific">Vitis vinifera</name>
    <name type="common">Grape</name>
    <dbReference type="NCBI Taxonomy" id="29760"/>
    <lineage>
        <taxon>Eukaryota</taxon>
        <taxon>Viridiplantae</taxon>
        <taxon>Streptophyta</taxon>
        <taxon>Embryophyta</taxon>
        <taxon>Tracheophyta</taxon>
        <taxon>Spermatophyta</taxon>
        <taxon>Magnoliopsida</taxon>
        <taxon>eudicotyledons</taxon>
        <taxon>Gunneridae</taxon>
        <taxon>Pentapetalae</taxon>
        <taxon>rosids</taxon>
        <taxon>Vitales</taxon>
        <taxon>Vitaceae</taxon>
        <taxon>Viteae</taxon>
        <taxon>Vitis</taxon>
    </lineage>
</organism>
<feature type="chain" id="PRO_5047313497" description="BURP domain-containing protein" evidence="1">
    <location>
        <begin position="22"/>
        <end position="356"/>
    </location>
</feature>
<dbReference type="InterPro" id="IPR004873">
    <property type="entry name" value="BURP_dom"/>
</dbReference>
<gene>
    <name evidence="3" type="ORF">VitviT2T_004685</name>
</gene>
<dbReference type="PANTHER" id="PTHR31236:SF2">
    <property type="entry name" value="BURP DOMAIN PROTEIN RD22"/>
    <property type="match status" value="1"/>
</dbReference>
<protein>
    <recommendedName>
        <fullName evidence="2">BURP domain-containing protein</fullName>
    </recommendedName>
</protein>
<name>A0ABY9BQZ1_VITVI</name>
<evidence type="ECO:0000313" key="3">
    <source>
        <dbReference type="EMBL" id="WJZ85132.1"/>
    </source>
</evidence>